<keyword evidence="1 2" id="KW-0238">DNA-binding</keyword>
<dbReference type="GO" id="GO:0000976">
    <property type="term" value="F:transcription cis-regulatory region binding"/>
    <property type="evidence" value="ECO:0007669"/>
    <property type="project" value="TreeGrafter"/>
</dbReference>
<evidence type="ECO:0000256" key="1">
    <source>
        <dbReference type="ARBA" id="ARBA00023125"/>
    </source>
</evidence>
<dbReference type="PRINTS" id="PR00455">
    <property type="entry name" value="HTHTETR"/>
</dbReference>
<evidence type="ECO:0000256" key="2">
    <source>
        <dbReference type="PROSITE-ProRule" id="PRU00335"/>
    </source>
</evidence>
<dbReference type="STRING" id="1224163.B841_10065"/>
<proteinExistence type="predicted"/>
<feature type="domain" description="HTH tetR-type" evidence="3">
    <location>
        <begin position="13"/>
        <end position="73"/>
    </location>
</feature>
<dbReference type="HOGENOM" id="CLU_069356_21_4_11"/>
<accession>S5T4F9</accession>
<dbReference type="InterPro" id="IPR050109">
    <property type="entry name" value="HTH-type_TetR-like_transc_reg"/>
</dbReference>
<evidence type="ECO:0000259" key="3">
    <source>
        <dbReference type="PROSITE" id="PS50977"/>
    </source>
</evidence>
<dbReference type="GO" id="GO:0003700">
    <property type="term" value="F:DNA-binding transcription factor activity"/>
    <property type="evidence" value="ECO:0007669"/>
    <property type="project" value="TreeGrafter"/>
</dbReference>
<evidence type="ECO:0000313" key="4">
    <source>
        <dbReference type="EMBL" id="AGS35485.1"/>
    </source>
</evidence>
<dbReference type="SUPFAM" id="SSF46689">
    <property type="entry name" value="Homeodomain-like"/>
    <property type="match status" value="1"/>
</dbReference>
<evidence type="ECO:0000313" key="5">
    <source>
        <dbReference type="Proteomes" id="UP000015388"/>
    </source>
</evidence>
<dbReference type="EMBL" id="CP003924">
    <property type="protein sequence ID" value="AGS35485.1"/>
    <property type="molecule type" value="Genomic_DNA"/>
</dbReference>
<dbReference type="eggNOG" id="COG3226">
    <property type="taxonomic scope" value="Bacteria"/>
</dbReference>
<dbReference type="PANTHER" id="PTHR30055">
    <property type="entry name" value="HTH-TYPE TRANSCRIPTIONAL REGULATOR RUTR"/>
    <property type="match status" value="1"/>
</dbReference>
<sequence>MTVVRRAQQARAVEKKRQILDAAVALMFEKGVPGVTHRQVAARAQVPVGSIGYYYNTREDLLVTAVAELGRRRRRDAETILREVRAPLPPEATADLLLRIMVGEEPTGDMLTDWLAIMLDGIRESEPLRAALDGVRCDLYLDFRVLLDAAGYPGVEESSVNARIGGAVLVAVVEQREDVLASVRGALVDLLEKQPG</sequence>
<dbReference type="InterPro" id="IPR001647">
    <property type="entry name" value="HTH_TetR"/>
</dbReference>
<name>S5T4F9_9CORY</name>
<dbReference type="KEGG" id="cmd:B841_10065"/>
<feature type="DNA-binding region" description="H-T-H motif" evidence="2">
    <location>
        <begin position="36"/>
        <end position="55"/>
    </location>
</feature>
<dbReference type="Gene3D" id="1.10.357.10">
    <property type="entry name" value="Tetracycline Repressor, domain 2"/>
    <property type="match status" value="1"/>
</dbReference>
<reference evidence="4 5" key="1">
    <citation type="submission" date="2012-11" db="EMBL/GenBank/DDBJ databases">
        <title>The complete genome sequence of Corynebacterium maris Coryn-1 (=DSM 45190).</title>
        <authorList>
            <person name="Schaffert L."/>
            <person name="Albersmeier A."/>
            <person name="Kalinowski J."/>
            <person name="Ruckert C."/>
        </authorList>
    </citation>
    <scope>NUCLEOTIDE SEQUENCE [LARGE SCALE GENOMIC DNA]</scope>
    <source>
        <strain evidence="5">Coryn-1</strain>
    </source>
</reference>
<dbReference type="PROSITE" id="PS50977">
    <property type="entry name" value="HTH_TETR_2"/>
    <property type="match status" value="1"/>
</dbReference>
<dbReference type="PANTHER" id="PTHR30055:SF231">
    <property type="entry name" value="TRANSCRIPTIONAL REGULATORY PROTEIN (PROBABLY DEOR-FAMILY)-RELATED"/>
    <property type="match status" value="1"/>
</dbReference>
<dbReference type="RefSeq" id="WP_020935418.1">
    <property type="nucleotide sequence ID" value="NC_021915.1"/>
</dbReference>
<protein>
    <submittedName>
        <fullName evidence="4">TetR family transcriptional regulator</fullName>
    </submittedName>
</protein>
<organism evidence="4 5">
    <name type="scientific">Corynebacterium maris DSM 45190</name>
    <dbReference type="NCBI Taxonomy" id="1224163"/>
    <lineage>
        <taxon>Bacteria</taxon>
        <taxon>Bacillati</taxon>
        <taxon>Actinomycetota</taxon>
        <taxon>Actinomycetes</taxon>
        <taxon>Mycobacteriales</taxon>
        <taxon>Corynebacteriaceae</taxon>
        <taxon>Corynebacterium</taxon>
    </lineage>
</organism>
<dbReference type="PATRIC" id="fig|1224163.3.peg.2030"/>
<dbReference type="Proteomes" id="UP000015388">
    <property type="component" value="Chromosome"/>
</dbReference>
<keyword evidence="5" id="KW-1185">Reference proteome</keyword>
<dbReference type="InterPro" id="IPR009057">
    <property type="entry name" value="Homeodomain-like_sf"/>
</dbReference>
<dbReference type="AlphaFoldDB" id="S5T4F9"/>
<gene>
    <name evidence="4" type="ORF">B841_10065</name>
</gene>
<dbReference type="Pfam" id="PF00440">
    <property type="entry name" value="TetR_N"/>
    <property type="match status" value="1"/>
</dbReference>
<dbReference type="OrthoDB" id="3474596at2"/>